<dbReference type="GeneID" id="89522012"/>
<dbReference type="Proteomes" id="UP001211173">
    <property type="component" value="Unassembled WGS sequence"/>
</dbReference>
<dbReference type="Proteomes" id="UP001211006">
    <property type="component" value="Unassembled WGS sequence"/>
</dbReference>
<gene>
    <name evidence="1" type="ORF">ERS852411_00734</name>
    <name evidence="4" type="ORF">GKE90_12035</name>
    <name evidence="2" type="ORF">PND83_07835</name>
    <name evidence="3" type="ORF">PNE06_16440</name>
</gene>
<dbReference type="EMBL" id="WKPO01000016">
    <property type="protein sequence ID" value="MSB49414.1"/>
    <property type="molecule type" value="Genomic_DNA"/>
</dbReference>
<reference evidence="4 6" key="2">
    <citation type="journal article" date="2019" name="Nat. Med.">
        <title>A library of human gut bacterial isolates paired with longitudinal multiomics data enables mechanistic microbiome research.</title>
        <authorList>
            <person name="Poyet M."/>
            <person name="Groussin M."/>
            <person name="Gibbons S.M."/>
            <person name="Avila-Pacheco J."/>
            <person name="Jiang X."/>
            <person name="Kearney S.M."/>
            <person name="Perrotta A.R."/>
            <person name="Berdy B."/>
            <person name="Zhao S."/>
            <person name="Lieberman T.D."/>
            <person name="Swanson P.K."/>
            <person name="Smith M."/>
            <person name="Roesemann S."/>
            <person name="Alexander J.E."/>
            <person name="Rich S.A."/>
            <person name="Livny J."/>
            <person name="Vlamakis H."/>
            <person name="Clish C."/>
            <person name="Bullock K."/>
            <person name="Deik A."/>
            <person name="Scott J."/>
            <person name="Pierce K.A."/>
            <person name="Xavier R.J."/>
            <person name="Alm E.J."/>
        </authorList>
    </citation>
    <scope>NUCLEOTIDE SEQUENCE [LARGE SCALE GENOMIC DNA]</scope>
    <source>
        <strain evidence="4 6">BIOML-A5</strain>
    </source>
</reference>
<evidence type="ECO:0000313" key="1">
    <source>
        <dbReference type="EMBL" id="CUN94785.1"/>
    </source>
</evidence>
<evidence type="ECO:0000313" key="6">
    <source>
        <dbReference type="Proteomes" id="UP000429811"/>
    </source>
</evidence>
<dbReference type="Proteomes" id="UP000429811">
    <property type="component" value="Unassembled WGS sequence"/>
</dbReference>
<reference evidence="2" key="3">
    <citation type="submission" date="2023-01" db="EMBL/GenBank/DDBJ databases">
        <title>Human gut microbiome strain richness.</title>
        <authorList>
            <person name="Chen-Liaw A."/>
        </authorList>
    </citation>
    <scope>NUCLEOTIDE SEQUENCE</scope>
    <source>
        <strain evidence="3">1001287st1_F4_1001285I_161205</strain>
        <strain evidence="2">2225st1_A6_2225SCRN_200828</strain>
    </source>
</reference>
<proteinExistence type="predicted"/>
<dbReference type="Proteomes" id="UP000095746">
    <property type="component" value="Unassembled WGS sequence"/>
</dbReference>
<accession>A0A174B573</accession>
<dbReference type="EMBL" id="CYZT01000028">
    <property type="protein sequence ID" value="CUN94785.1"/>
    <property type="molecule type" value="Genomic_DNA"/>
</dbReference>
<reference evidence="1 5" key="1">
    <citation type="submission" date="2015-09" db="EMBL/GenBank/DDBJ databases">
        <authorList>
            <consortium name="Pathogen Informatics"/>
        </authorList>
    </citation>
    <scope>NUCLEOTIDE SEQUENCE [LARGE SCALE GENOMIC DNA]</scope>
    <source>
        <strain evidence="1 5">2789STDY5608854</strain>
    </source>
</reference>
<evidence type="ECO:0000313" key="5">
    <source>
        <dbReference type="Proteomes" id="UP000095746"/>
    </source>
</evidence>
<dbReference type="EMBL" id="JAQLWV010000028">
    <property type="protein sequence ID" value="MDB7934673.1"/>
    <property type="molecule type" value="Genomic_DNA"/>
</dbReference>
<evidence type="ECO:0000313" key="4">
    <source>
        <dbReference type="EMBL" id="MSB49414.1"/>
    </source>
</evidence>
<name>A0A174B573_FLAPL</name>
<dbReference type="AlphaFoldDB" id="A0A174B573"/>
<sequence>MNEPYTIDIIDDEFYSTHFSLSSKAFEERIYLYAECSKNPDFRKQDDYYFLELFFSVGSYGAREFLVGLNFGQAKMDKETLDHRIRSYLKAELDNDFSALVQQYLKKEQLMENWLNEQGST</sequence>
<evidence type="ECO:0000313" key="2">
    <source>
        <dbReference type="EMBL" id="MDB7905879.1"/>
    </source>
</evidence>
<evidence type="ECO:0000313" key="3">
    <source>
        <dbReference type="EMBL" id="MDB7934673.1"/>
    </source>
</evidence>
<protein>
    <submittedName>
        <fullName evidence="1">Uncharacterized protein</fullName>
    </submittedName>
</protein>
<dbReference type="EMBL" id="JAQLWO010000006">
    <property type="protein sequence ID" value="MDB7905879.1"/>
    <property type="molecule type" value="Genomic_DNA"/>
</dbReference>
<dbReference type="RefSeq" id="WP_009259353.1">
    <property type="nucleotide sequence ID" value="NZ_BAABZG010000001.1"/>
</dbReference>
<organism evidence="1 5">
    <name type="scientific">Flavonifractor plautii</name>
    <name type="common">Fusobacterium plautii</name>
    <dbReference type="NCBI Taxonomy" id="292800"/>
    <lineage>
        <taxon>Bacteria</taxon>
        <taxon>Bacillati</taxon>
        <taxon>Bacillota</taxon>
        <taxon>Clostridia</taxon>
        <taxon>Eubacteriales</taxon>
        <taxon>Oscillospiraceae</taxon>
        <taxon>Flavonifractor</taxon>
    </lineage>
</organism>